<feature type="signal peptide" evidence="1">
    <location>
        <begin position="1"/>
        <end position="21"/>
    </location>
</feature>
<keyword evidence="1" id="KW-0732">Signal</keyword>
<dbReference type="EMBL" id="CAXITT010000006">
    <property type="protein sequence ID" value="CAL1526499.1"/>
    <property type="molecule type" value="Genomic_DNA"/>
</dbReference>
<gene>
    <name evidence="2" type="ORF">GSLYS_00000676001</name>
</gene>
<organism evidence="2 3">
    <name type="scientific">Lymnaea stagnalis</name>
    <name type="common">Great pond snail</name>
    <name type="synonym">Helix stagnalis</name>
    <dbReference type="NCBI Taxonomy" id="6523"/>
    <lineage>
        <taxon>Eukaryota</taxon>
        <taxon>Metazoa</taxon>
        <taxon>Spiralia</taxon>
        <taxon>Lophotrochozoa</taxon>
        <taxon>Mollusca</taxon>
        <taxon>Gastropoda</taxon>
        <taxon>Heterobranchia</taxon>
        <taxon>Euthyneura</taxon>
        <taxon>Panpulmonata</taxon>
        <taxon>Hygrophila</taxon>
        <taxon>Lymnaeoidea</taxon>
        <taxon>Lymnaeidae</taxon>
        <taxon>Lymnaea</taxon>
    </lineage>
</organism>
<evidence type="ECO:0000313" key="3">
    <source>
        <dbReference type="Proteomes" id="UP001497497"/>
    </source>
</evidence>
<keyword evidence="3" id="KW-1185">Reference proteome</keyword>
<evidence type="ECO:0000313" key="2">
    <source>
        <dbReference type="EMBL" id="CAL1526499.1"/>
    </source>
</evidence>
<name>A0AAV2H2P7_LYMST</name>
<feature type="chain" id="PRO_5043976817" evidence="1">
    <location>
        <begin position="22"/>
        <end position="149"/>
    </location>
</feature>
<protein>
    <submittedName>
        <fullName evidence="2">Uncharacterized protein</fullName>
    </submittedName>
</protein>
<reference evidence="2 3" key="1">
    <citation type="submission" date="2024-04" db="EMBL/GenBank/DDBJ databases">
        <authorList>
            <consortium name="Genoscope - CEA"/>
            <person name="William W."/>
        </authorList>
    </citation>
    <scope>NUCLEOTIDE SEQUENCE [LARGE SCALE GENOMIC DNA]</scope>
</reference>
<sequence>MEYTVIIFLCGLVLLCNRGHAYQGQDSGAAGLDDSDTPPLEGVSGELEESALRHFVQGVDAHGEGRPGDRENSARHNLADVAFKSRSLTNDEVADFLTDISERLRMKLFKRGWNRVNVQTRFAPFGTKLVPNRKLENNGATLLRYGRSN</sequence>
<proteinExistence type="predicted"/>
<accession>A0AAV2H2P7</accession>
<dbReference type="Proteomes" id="UP001497497">
    <property type="component" value="Unassembled WGS sequence"/>
</dbReference>
<comment type="caution">
    <text evidence="2">The sequence shown here is derived from an EMBL/GenBank/DDBJ whole genome shotgun (WGS) entry which is preliminary data.</text>
</comment>
<evidence type="ECO:0000256" key="1">
    <source>
        <dbReference type="SAM" id="SignalP"/>
    </source>
</evidence>
<dbReference type="AlphaFoldDB" id="A0AAV2H2P7"/>